<dbReference type="InterPro" id="IPR036427">
    <property type="entry name" value="Bromodomain-like_sf"/>
</dbReference>
<feature type="compositionally biased region" description="Basic and acidic residues" evidence="3">
    <location>
        <begin position="206"/>
        <end position="231"/>
    </location>
</feature>
<dbReference type="SUPFAM" id="SSF47370">
    <property type="entry name" value="Bromodomain"/>
    <property type="match status" value="4"/>
</dbReference>
<feature type="domain" description="Bromo" evidence="4">
    <location>
        <begin position="245"/>
        <end position="329"/>
    </location>
</feature>
<feature type="region of interest" description="Disordered" evidence="3">
    <location>
        <begin position="1"/>
        <end position="27"/>
    </location>
</feature>
<feature type="region of interest" description="Disordered" evidence="3">
    <location>
        <begin position="148"/>
        <end position="231"/>
    </location>
</feature>
<dbReference type="PROSITE" id="PS50014">
    <property type="entry name" value="BROMODOMAIN_2"/>
    <property type="match status" value="4"/>
</dbReference>
<evidence type="ECO:0000313" key="6">
    <source>
        <dbReference type="Proteomes" id="UP000799049"/>
    </source>
</evidence>
<keyword evidence="1 2" id="KW-0103">Bromodomain</keyword>
<gene>
    <name evidence="5" type="ORF">ANDGO_08501</name>
</gene>
<feature type="compositionally biased region" description="Acidic residues" evidence="3">
    <location>
        <begin position="596"/>
        <end position="613"/>
    </location>
</feature>
<evidence type="ECO:0000256" key="2">
    <source>
        <dbReference type="PROSITE-ProRule" id="PRU00035"/>
    </source>
</evidence>
<dbReference type="Gene3D" id="1.20.920.10">
    <property type="entry name" value="Bromodomain-like"/>
    <property type="match status" value="4"/>
</dbReference>
<feature type="region of interest" description="Disordered" evidence="3">
    <location>
        <begin position="1029"/>
        <end position="1051"/>
    </location>
</feature>
<reference evidence="5" key="1">
    <citation type="submission" date="2019-09" db="EMBL/GenBank/DDBJ databases">
        <title>The Mitochondrial Proteome of the Jakobid, Andalucia godoyi, a Protist With the Most Gene-Rich and Bacteria-Like Mitochondrial Genome.</title>
        <authorList>
            <person name="Gray M.W."/>
            <person name="Burger G."/>
            <person name="Derelle R."/>
            <person name="Klimes V."/>
            <person name="Leger M."/>
            <person name="Sarrasin M."/>
            <person name="Vlcek C."/>
            <person name="Roger A.J."/>
            <person name="Elias M."/>
            <person name="Lang B.F."/>
        </authorList>
    </citation>
    <scope>NUCLEOTIDE SEQUENCE</scope>
    <source>
        <strain evidence="5">And28</strain>
    </source>
</reference>
<dbReference type="InterPro" id="IPR018359">
    <property type="entry name" value="Bromodomain_CS"/>
</dbReference>
<evidence type="ECO:0000256" key="3">
    <source>
        <dbReference type="SAM" id="MobiDB-lite"/>
    </source>
</evidence>
<dbReference type="EMBL" id="VRVR01000020">
    <property type="protein sequence ID" value="KAF0852700.1"/>
    <property type="molecule type" value="Genomic_DNA"/>
</dbReference>
<sequence length="1051" mass="118938">MSSLKRSKPSTDRTPSPPVKRQKGSASSGGTVFYAQLLQFLEHLRFADDQRYFWLPVNKKLVPYYYKVINKPMDFSTIEKNIGSKTYKTLLDFSSDMELVFSNAREFNEPASDIAIAAVRIQKVFHALLKDMQLNKQAEDVSILYDEEQQQPPVPASSETPGANVVGKEKKKEVVAQSVSPISTPSSAPSKKDKTAEATSGSFKKIKVEEKDEDPSARKKDKGKDKKDDRPQIAAELSRILEFLRNDDDAAVFYPPVTEDVAPNYFSVVKQPICIQDMEKKVLNDSYVPAEGPMEHLTVLETAKYGLLKDIALMFQNARMYNEPKSWIVELACGLERKLLKFLGEKDSFVGSLWKKHVSKPADVPPQQPLATSVTISGTAVGSQAAADVKTPAPGGKDIAAVVKDEPKPRGPTVRSLLMDTWNFLSHWDDRDRIFAAPVSTDMAPDYYSVIKHPMDLATLRSLITRGTYTNQPSGFLRDVELIFTNCIQYNDPRTLYCRKAKEGLDMWLYQLKPKLEADLAQTLKDKADRKKFKEDKKELEDGVADDSLRKEDKTASIASKERDREREKQKDREKKEKREREKQERLEAARHDKEDGETEGDSSFVDVDDEETSRDASLEEFGMLPINKPPLMHMLTADVSDEPPLHPKIYRKRGRKTKEEKAIEEGAPENAFFIPLAKFQLFQKRKERLYKRPMRLVDVLQAVMDKWMAEDVHNLFKDPIDEETCPDYFHVVEREVCLLEMQEWLSNGKYDRDFEAFVVDFGDMCKNAMAYNKEGTLFHGEARRLLESSRPLFDAIRQRLVRILPPARPIGEKNRQWAFMNPIAGAVTSIYDSGVGAPRTEDALPPPELRISRINSRVDKYAEAEELIKRFGLKQSEQEISKVAHAVPTMHSHDVMIATLANSKFLSVVDHLSLLKAASTLLASLQRMETLGMPDASLLKDLWASSSVVPLLPRSNLSNASFAMIEYIVLRRILTELVSRERPRDVVPRVPVDVETAKYGGFAHGTKPLLPETAIVFDKVIAPQRPVNTTSSFRNPLNGDDSDADMLEIE</sequence>
<feature type="region of interest" description="Disordered" evidence="3">
    <location>
        <begin position="532"/>
        <end position="625"/>
    </location>
</feature>
<dbReference type="AlphaFoldDB" id="A0A8K0AIK2"/>
<dbReference type="PANTHER" id="PTHR22881:SF27">
    <property type="entry name" value="BROMODOMAIN CONTAINING 7_9"/>
    <property type="match status" value="1"/>
</dbReference>
<feature type="compositionally biased region" description="Acidic residues" evidence="3">
    <location>
        <begin position="1041"/>
        <end position="1051"/>
    </location>
</feature>
<accession>A0A8K0AIK2</accession>
<evidence type="ECO:0000313" key="5">
    <source>
        <dbReference type="EMBL" id="KAF0852700.1"/>
    </source>
</evidence>
<dbReference type="PRINTS" id="PR00503">
    <property type="entry name" value="BROMODOMAIN"/>
</dbReference>
<name>A0A8K0AIK2_ANDGO</name>
<evidence type="ECO:0000256" key="1">
    <source>
        <dbReference type="ARBA" id="ARBA00023117"/>
    </source>
</evidence>
<dbReference type="Pfam" id="PF00439">
    <property type="entry name" value="Bromodomain"/>
    <property type="match status" value="4"/>
</dbReference>
<proteinExistence type="predicted"/>
<feature type="domain" description="Bromo" evidence="4">
    <location>
        <begin position="709"/>
        <end position="780"/>
    </location>
</feature>
<feature type="compositionally biased region" description="Polar residues" evidence="3">
    <location>
        <begin position="177"/>
        <end position="189"/>
    </location>
</feature>
<dbReference type="InterPro" id="IPR051831">
    <property type="entry name" value="Bromodomain_contain_prot"/>
</dbReference>
<evidence type="ECO:0000259" key="4">
    <source>
        <dbReference type="PROSITE" id="PS50014"/>
    </source>
</evidence>
<dbReference type="OrthoDB" id="21449at2759"/>
<dbReference type="SMART" id="SM00297">
    <property type="entry name" value="BROMO"/>
    <property type="match status" value="4"/>
</dbReference>
<feature type="compositionally biased region" description="Basic and acidic residues" evidence="3">
    <location>
        <begin position="532"/>
        <end position="595"/>
    </location>
</feature>
<dbReference type="PANTHER" id="PTHR22881">
    <property type="entry name" value="BROMODOMAIN CONTAINING PROTEIN"/>
    <property type="match status" value="1"/>
</dbReference>
<dbReference type="Proteomes" id="UP000799049">
    <property type="component" value="Unassembled WGS sequence"/>
</dbReference>
<organism evidence="5 6">
    <name type="scientific">Andalucia godoyi</name>
    <name type="common">Flagellate</name>
    <dbReference type="NCBI Taxonomy" id="505711"/>
    <lineage>
        <taxon>Eukaryota</taxon>
        <taxon>Discoba</taxon>
        <taxon>Jakobida</taxon>
        <taxon>Andalucina</taxon>
        <taxon>Andaluciidae</taxon>
        <taxon>Andalucia</taxon>
    </lineage>
</organism>
<protein>
    <submittedName>
        <fullName evidence="5">Mitochondrial Bromodomain domain-containing protein</fullName>
    </submittedName>
</protein>
<comment type="caution">
    <text evidence="5">The sequence shown here is derived from an EMBL/GenBank/DDBJ whole genome shotgun (WGS) entry which is preliminary data.</text>
</comment>
<feature type="domain" description="Bromo" evidence="4">
    <location>
        <begin position="427"/>
        <end position="498"/>
    </location>
</feature>
<feature type="domain" description="Bromo" evidence="4">
    <location>
        <begin position="45"/>
        <end position="115"/>
    </location>
</feature>
<dbReference type="CDD" id="cd04369">
    <property type="entry name" value="Bromodomain"/>
    <property type="match status" value="4"/>
</dbReference>
<dbReference type="InterPro" id="IPR001487">
    <property type="entry name" value="Bromodomain"/>
</dbReference>
<dbReference type="PROSITE" id="PS00633">
    <property type="entry name" value="BROMODOMAIN_1"/>
    <property type="match status" value="2"/>
</dbReference>
<keyword evidence="6" id="KW-1185">Reference proteome</keyword>